<proteinExistence type="predicted"/>
<gene>
    <name evidence="1" type="ORF">FGO68_gene11813</name>
</gene>
<name>A0A8J8NRX8_HALGN</name>
<dbReference type="AlphaFoldDB" id="A0A8J8NRX8"/>
<keyword evidence="2" id="KW-1185">Reference proteome</keyword>
<protein>
    <submittedName>
        <fullName evidence="1">Uncharacterized protein</fullName>
    </submittedName>
</protein>
<dbReference type="Proteomes" id="UP000785679">
    <property type="component" value="Unassembled WGS sequence"/>
</dbReference>
<accession>A0A8J8NRX8</accession>
<evidence type="ECO:0000313" key="2">
    <source>
        <dbReference type="Proteomes" id="UP000785679"/>
    </source>
</evidence>
<reference evidence="1" key="1">
    <citation type="submission" date="2019-06" db="EMBL/GenBank/DDBJ databases">
        <authorList>
            <person name="Zheng W."/>
        </authorList>
    </citation>
    <scope>NUCLEOTIDE SEQUENCE</scope>
    <source>
        <strain evidence="1">QDHG01</strain>
    </source>
</reference>
<organism evidence="1 2">
    <name type="scientific">Halteria grandinella</name>
    <dbReference type="NCBI Taxonomy" id="5974"/>
    <lineage>
        <taxon>Eukaryota</taxon>
        <taxon>Sar</taxon>
        <taxon>Alveolata</taxon>
        <taxon>Ciliophora</taxon>
        <taxon>Intramacronucleata</taxon>
        <taxon>Spirotrichea</taxon>
        <taxon>Stichotrichia</taxon>
        <taxon>Sporadotrichida</taxon>
        <taxon>Halteriidae</taxon>
        <taxon>Halteria</taxon>
    </lineage>
</organism>
<comment type="caution">
    <text evidence="1">The sequence shown here is derived from an EMBL/GenBank/DDBJ whole genome shotgun (WGS) entry which is preliminary data.</text>
</comment>
<sequence>MISKLMLIQSDETEPINQTLQLLEVDILIGDNLELSNWNAWRYITSIENCTLRDHWTKFTFPIIYNILLSSDESSSSLPPMSLEIAQLGQLDSLLELTGSQHENSFQTFALQSGLIIYYFGKKFSNQNKETYFMHIQLKDIARRKMILTII</sequence>
<dbReference type="EMBL" id="RRYP01009381">
    <property type="protein sequence ID" value="TNV79105.1"/>
    <property type="molecule type" value="Genomic_DNA"/>
</dbReference>
<evidence type="ECO:0000313" key="1">
    <source>
        <dbReference type="EMBL" id="TNV79105.1"/>
    </source>
</evidence>